<name>A0A8J2PD40_9HEXA</name>
<dbReference type="AlphaFoldDB" id="A0A8J2PD40"/>
<evidence type="ECO:0000313" key="3">
    <source>
        <dbReference type="Proteomes" id="UP000708208"/>
    </source>
</evidence>
<dbReference type="EMBL" id="CAJVCH010233884">
    <property type="protein sequence ID" value="CAG7732561.1"/>
    <property type="molecule type" value="Genomic_DNA"/>
</dbReference>
<dbReference type="PANTHER" id="PTHR37159:SF1">
    <property type="entry name" value="GH11867P"/>
    <property type="match status" value="1"/>
</dbReference>
<dbReference type="PANTHER" id="PTHR37159">
    <property type="entry name" value="GH11867P"/>
    <property type="match status" value="1"/>
</dbReference>
<dbReference type="OrthoDB" id="6361347at2759"/>
<evidence type="ECO:0000256" key="1">
    <source>
        <dbReference type="SAM" id="SignalP"/>
    </source>
</evidence>
<accession>A0A8J2PD40</accession>
<keyword evidence="3" id="KW-1185">Reference proteome</keyword>
<protein>
    <submittedName>
        <fullName evidence="2">Uncharacterized protein</fullName>
    </submittedName>
</protein>
<evidence type="ECO:0000313" key="2">
    <source>
        <dbReference type="EMBL" id="CAG7732561.1"/>
    </source>
</evidence>
<keyword evidence="1" id="KW-0732">Signal</keyword>
<feature type="signal peptide" evidence="1">
    <location>
        <begin position="1"/>
        <end position="21"/>
    </location>
</feature>
<organism evidence="2 3">
    <name type="scientific">Allacma fusca</name>
    <dbReference type="NCBI Taxonomy" id="39272"/>
    <lineage>
        <taxon>Eukaryota</taxon>
        <taxon>Metazoa</taxon>
        <taxon>Ecdysozoa</taxon>
        <taxon>Arthropoda</taxon>
        <taxon>Hexapoda</taxon>
        <taxon>Collembola</taxon>
        <taxon>Symphypleona</taxon>
        <taxon>Sminthuridae</taxon>
        <taxon>Allacma</taxon>
    </lineage>
</organism>
<sequence>MTKHNLKFIALLAICFIGAQSKELCAKESELENLDADDFPFATPKCTTSVDVLQVGMMIQRYTNRPQSQLVPRWLNMTLLQEGRRFANKNFALLWFSNYIRSIVSVANEEFMPWLPHLDKSASADKVAKTILTSVSETLGALAVDTDTPINMDNLKNILNSIVLETEGQIMSPKKYSKVNLDQLLWAAVENDLQLSSIPKEYRSFSEDMMAVKKWQTPLNQFSLALGQYSLFGIPFSTKNVNALLNASPEEEKGWLHLWAVLGHIIGIEENFNVALQKNKVEATAYYKDLINNYLVPSFFQLKMQQKVLIEALLKVSSALMPAEGLELTPRLNMVIFLEEFLEIETPKTRSLLTVTEKENLQIWQDLKSSLSLNPFILESLNIGIKAEALESYYLSKYIYTQ</sequence>
<gene>
    <name evidence="2" type="ORF">AFUS01_LOCUS21071</name>
</gene>
<proteinExistence type="predicted"/>
<feature type="chain" id="PRO_5035263680" evidence="1">
    <location>
        <begin position="22"/>
        <end position="402"/>
    </location>
</feature>
<comment type="caution">
    <text evidence="2">The sequence shown here is derived from an EMBL/GenBank/DDBJ whole genome shotgun (WGS) entry which is preliminary data.</text>
</comment>
<dbReference type="Proteomes" id="UP000708208">
    <property type="component" value="Unassembled WGS sequence"/>
</dbReference>
<reference evidence="2" key="1">
    <citation type="submission" date="2021-06" db="EMBL/GenBank/DDBJ databases">
        <authorList>
            <person name="Hodson N. C."/>
            <person name="Mongue J. A."/>
            <person name="Jaron S. K."/>
        </authorList>
    </citation>
    <scope>NUCLEOTIDE SEQUENCE</scope>
</reference>